<name>A0A1T4YEZ2_9BACT</name>
<gene>
    <name evidence="1" type="ORF">SAMN02745166_03032</name>
</gene>
<dbReference type="EMBL" id="FUYE01000009">
    <property type="protein sequence ID" value="SKA99795.1"/>
    <property type="molecule type" value="Genomic_DNA"/>
</dbReference>
<dbReference type="Proteomes" id="UP000190774">
    <property type="component" value="Unassembled WGS sequence"/>
</dbReference>
<evidence type="ECO:0000313" key="2">
    <source>
        <dbReference type="Proteomes" id="UP000190774"/>
    </source>
</evidence>
<sequence length="76" mass="8690">MIQSWRELGLETLMLRRESLRQPLKLSQMGRGITITKSVVSNEVQPLAQQLVEMGKLRIHRDLSTSKDAARRGCGW</sequence>
<accession>A0A1T4YEZ2</accession>
<dbReference type="AlphaFoldDB" id="A0A1T4YEZ2"/>
<proteinExistence type="predicted"/>
<evidence type="ECO:0000313" key="1">
    <source>
        <dbReference type="EMBL" id="SKA99795.1"/>
    </source>
</evidence>
<protein>
    <submittedName>
        <fullName evidence="1">Uncharacterized protein</fullName>
    </submittedName>
</protein>
<reference evidence="2" key="1">
    <citation type="submission" date="2017-02" db="EMBL/GenBank/DDBJ databases">
        <authorList>
            <person name="Varghese N."/>
            <person name="Submissions S."/>
        </authorList>
    </citation>
    <scope>NUCLEOTIDE SEQUENCE [LARGE SCALE GENOMIC DNA]</scope>
    <source>
        <strain evidence="2">ATCC 700200</strain>
    </source>
</reference>
<keyword evidence="2" id="KW-1185">Reference proteome</keyword>
<organism evidence="1 2">
    <name type="scientific">Prosthecobacter debontii</name>
    <dbReference type="NCBI Taxonomy" id="48467"/>
    <lineage>
        <taxon>Bacteria</taxon>
        <taxon>Pseudomonadati</taxon>
        <taxon>Verrucomicrobiota</taxon>
        <taxon>Verrucomicrobiia</taxon>
        <taxon>Verrucomicrobiales</taxon>
        <taxon>Verrucomicrobiaceae</taxon>
        <taxon>Prosthecobacter</taxon>
    </lineage>
</organism>